<evidence type="ECO:0000256" key="3">
    <source>
        <dbReference type="ARBA" id="ARBA00022692"/>
    </source>
</evidence>
<keyword evidence="5 7" id="KW-0472">Membrane</keyword>
<evidence type="ECO:0000256" key="7">
    <source>
        <dbReference type="SAM" id="Phobius"/>
    </source>
</evidence>
<dbReference type="RefSeq" id="WP_129577085.1">
    <property type="nucleotide sequence ID" value="NZ_CP012672.1"/>
</dbReference>
<dbReference type="Proteomes" id="UP000295497">
    <property type="component" value="Chromosome"/>
</dbReference>
<dbReference type="InterPro" id="IPR005171">
    <property type="entry name" value="Cyt_c_oxidase_su4_prok"/>
</dbReference>
<evidence type="ECO:0000313" key="8">
    <source>
        <dbReference type="EMBL" id="AUX33774.1"/>
    </source>
</evidence>
<feature type="region of interest" description="Disordered" evidence="6">
    <location>
        <begin position="93"/>
        <end position="113"/>
    </location>
</feature>
<dbReference type="AlphaFoldDB" id="A0A4P2QTT2"/>
<evidence type="ECO:0000256" key="4">
    <source>
        <dbReference type="ARBA" id="ARBA00022989"/>
    </source>
</evidence>
<dbReference type="InterPro" id="IPR011743">
    <property type="entry name" value="Caa3_sub_IV"/>
</dbReference>
<accession>A0A4P2QTT2</accession>
<sequence>MIVKHLSSRTYVIVWLVLLALTLASYLLSLAHLGRADVVAALLIAAAKTVLVVLFFMHLIEQRFANAMPMIVSALLLGLLFTLMVSDVATRETVSRGPVPPAPPPPEAAAPPR</sequence>
<feature type="transmembrane region" description="Helical" evidence="7">
    <location>
        <begin position="67"/>
        <end position="86"/>
    </location>
</feature>
<feature type="transmembrane region" description="Helical" evidence="7">
    <location>
        <begin position="39"/>
        <end position="60"/>
    </location>
</feature>
<evidence type="ECO:0000256" key="2">
    <source>
        <dbReference type="ARBA" id="ARBA00022475"/>
    </source>
</evidence>
<dbReference type="Pfam" id="PF03626">
    <property type="entry name" value="COX4_pro"/>
    <property type="match status" value="1"/>
</dbReference>
<comment type="subcellular location">
    <subcellularLocation>
        <location evidence="1">Cell membrane</location>
        <topology evidence="1">Multi-pass membrane protein</topology>
    </subcellularLocation>
</comment>
<evidence type="ECO:0000256" key="1">
    <source>
        <dbReference type="ARBA" id="ARBA00004651"/>
    </source>
</evidence>
<keyword evidence="3 7" id="KW-0812">Transmembrane</keyword>
<feature type="transmembrane region" description="Helical" evidence="7">
    <location>
        <begin position="12"/>
        <end position="33"/>
    </location>
</feature>
<keyword evidence="2" id="KW-1003">Cell membrane</keyword>
<name>A0A4P2QTT2_SORCE</name>
<keyword evidence="4 7" id="KW-1133">Transmembrane helix</keyword>
<proteinExistence type="predicted"/>
<evidence type="ECO:0000256" key="5">
    <source>
        <dbReference type="ARBA" id="ARBA00023136"/>
    </source>
</evidence>
<protein>
    <submittedName>
        <fullName evidence="8">Uncharacterized protein</fullName>
    </submittedName>
</protein>
<dbReference type="EMBL" id="CP012672">
    <property type="protein sequence ID" value="AUX33774.1"/>
    <property type="molecule type" value="Genomic_DNA"/>
</dbReference>
<dbReference type="GO" id="GO:0005886">
    <property type="term" value="C:plasma membrane"/>
    <property type="evidence" value="ECO:0007669"/>
    <property type="project" value="UniProtKB-SubCell"/>
</dbReference>
<evidence type="ECO:0000256" key="6">
    <source>
        <dbReference type="SAM" id="MobiDB-lite"/>
    </source>
</evidence>
<gene>
    <name evidence="8" type="ORF">SOCE836_059380</name>
</gene>
<evidence type="ECO:0000313" key="9">
    <source>
        <dbReference type="Proteomes" id="UP000295497"/>
    </source>
</evidence>
<reference evidence="8 9" key="1">
    <citation type="submission" date="2015-09" db="EMBL/GenBank/DDBJ databases">
        <title>Sorangium comparison.</title>
        <authorList>
            <person name="Zaburannyi N."/>
            <person name="Bunk B."/>
            <person name="Overmann J."/>
            <person name="Mueller R."/>
        </authorList>
    </citation>
    <scope>NUCLEOTIDE SEQUENCE [LARGE SCALE GENOMIC DNA]</scope>
    <source>
        <strain evidence="8 9">So ce836</strain>
    </source>
</reference>
<organism evidence="8 9">
    <name type="scientific">Sorangium cellulosum</name>
    <name type="common">Polyangium cellulosum</name>
    <dbReference type="NCBI Taxonomy" id="56"/>
    <lineage>
        <taxon>Bacteria</taxon>
        <taxon>Pseudomonadati</taxon>
        <taxon>Myxococcota</taxon>
        <taxon>Polyangia</taxon>
        <taxon>Polyangiales</taxon>
        <taxon>Polyangiaceae</taxon>
        <taxon>Sorangium</taxon>
    </lineage>
</organism>
<dbReference type="NCBIfam" id="TIGR02229">
    <property type="entry name" value="caa3_sub_IV"/>
    <property type="match status" value="1"/>
</dbReference>
<feature type="compositionally biased region" description="Pro residues" evidence="6">
    <location>
        <begin position="98"/>
        <end position="113"/>
    </location>
</feature>